<proteinExistence type="predicted"/>
<dbReference type="RefSeq" id="WP_207247447.1">
    <property type="nucleotide sequence ID" value="NZ_JAFMOF010000002.1"/>
</dbReference>
<accession>A0A939FMY1</accession>
<reference evidence="1" key="1">
    <citation type="submission" date="2021-03" db="EMBL/GenBank/DDBJ databases">
        <title>Streptomyces strains.</title>
        <authorList>
            <person name="Lund M.B."/>
            <person name="Toerring T."/>
        </authorList>
    </citation>
    <scope>NUCLEOTIDE SEQUENCE</scope>
    <source>
        <strain evidence="1">JCM 4242</strain>
    </source>
</reference>
<sequence>MNERDSLGVSISAREIYDQIVGLRDDVRGLTQTQTTTAAELADHETRLRAIERWRYAAPLAGVSALGAIVAEAIRVTGKA</sequence>
<organism evidence="1 2">
    <name type="scientific">Streptomyces triculaminicus</name>
    <dbReference type="NCBI Taxonomy" id="2816232"/>
    <lineage>
        <taxon>Bacteria</taxon>
        <taxon>Bacillati</taxon>
        <taxon>Actinomycetota</taxon>
        <taxon>Actinomycetes</taxon>
        <taxon>Kitasatosporales</taxon>
        <taxon>Streptomycetaceae</taxon>
        <taxon>Streptomyces</taxon>
    </lineage>
</organism>
<dbReference type="AlphaFoldDB" id="A0A939FMY1"/>
<protein>
    <submittedName>
        <fullName evidence="1">Uncharacterized protein</fullName>
    </submittedName>
</protein>
<keyword evidence="2" id="KW-1185">Reference proteome</keyword>
<evidence type="ECO:0000313" key="2">
    <source>
        <dbReference type="Proteomes" id="UP000664781"/>
    </source>
</evidence>
<gene>
    <name evidence="1" type="ORF">J1792_15115</name>
</gene>
<name>A0A939FMY1_9ACTN</name>
<comment type="caution">
    <text evidence="1">The sequence shown here is derived from an EMBL/GenBank/DDBJ whole genome shotgun (WGS) entry which is preliminary data.</text>
</comment>
<evidence type="ECO:0000313" key="1">
    <source>
        <dbReference type="EMBL" id="MBO0654054.1"/>
    </source>
</evidence>
<dbReference type="EMBL" id="JAFMOF010000002">
    <property type="protein sequence ID" value="MBO0654054.1"/>
    <property type="molecule type" value="Genomic_DNA"/>
</dbReference>
<dbReference type="Proteomes" id="UP000664781">
    <property type="component" value="Unassembled WGS sequence"/>
</dbReference>